<feature type="chain" id="PRO_5046586734" description="Thiamine pyrimidine synthase" evidence="13">
    <location>
        <begin position="37"/>
        <end position="383"/>
    </location>
</feature>
<organism evidence="15 16">
    <name type="scientific">Janthinobacterium fluminis</name>
    <dbReference type="NCBI Taxonomy" id="2987524"/>
    <lineage>
        <taxon>Bacteria</taxon>
        <taxon>Pseudomonadati</taxon>
        <taxon>Pseudomonadota</taxon>
        <taxon>Betaproteobacteria</taxon>
        <taxon>Burkholderiales</taxon>
        <taxon>Oxalobacteraceae</taxon>
        <taxon>Janthinobacterium</taxon>
    </lineage>
</organism>
<evidence type="ECO:0000256" key="1">
    <source>
        <dbReference type="ARBA" id="ARBA00003469"/>
    </source>
</evidence>
<protein>
    <recommendedName>
        <fullName evidence="10">Thiamine pyrimidine synthase</fullName>
    </recommendedName>
</protein>
<keyword evidence="12" id="KW-0472">Membrane</keyword>
<evidence type="ECO:0000256" key="8">
    <source>
        <dbReference type="ARBA" id="ARBA00022977"/>
    </source>
</evidence>
<feature type="domain" description="SsuA/THI5-like" evidence="14">
    <location>
        <begin position="49"/>
        <end position="255"/>
    </location>
</feature>
<dbReference type="InterPro" id="IPR015168">
    <property type="entry name" value="SsuA/THI5"/>
</dbReference>
<keyword evidence="8" id="KW-0784">Thiamine biosynthesis</keyword>
<evidence type="ECO:0000256" key="4">
    <source>
        <dbReference type="ARBA" id="ARBA00011738"/>
    </source>
</evidence>
<comment type="subunit">
    <text evidence="4">Homodimer.</text>
</comment>
<feature type="non-terminal residue" evidence="15">
    <location>
        <position position="383"/>
    </location>
</feature>
<evidence type="ECO:0000256" key="7">
    <source>
        <dbReference type="ARBA" id="ARBA00022898"/>
    </source>
</evidence>
<evidence type="ECO:0000256" key="12">
    <source>
        <dbReference type="SAM" id="Phobius"/>
    </source>
</evidence>
<keyword evidence="5" id="KW-0808">Transferase</keyword>
<dbReference type="PANTHER" id="PTHR31528:SF1">
    <property type="entry name" value="4-AMINO-5-HYDROXYMETHYL-2-METHYLPYRIMIDINE PHOSPHATE SYNTHASE THI11-RELATED"/>
    <property type="match status" value="1"/>
</dbReference>
<feature type="transmembrane region" description="Helical" evidence="12">
    <location>
        <begin position="331"/>
        <end position="349"/>
    </location>
</feature>
<keyword evidence="7" id="KW-0663">Pyridoxal phosphate</keyword>
<comment type="pathway">
    <text evidence="2">Cofactor biosynthesis; thiamine diphosphate biosynthesis.</text>
</comment>
<keyword evidence="16" id="KW-1185">Reference proteome</keyword>
<comment type="similarity">
    <text evidence="3">Belongs to the NMT1/THI5 family.</text>
</comment>
<comment type="function">
    <text evidence="1">Responsible for the formation of the pyrimidine heterocycle in the thiamine biosynthesis pathway. Catalyzes the formation of hydroxymethylpyrimidine phosphate (HMP-P) from histidine and pyridoxal phosphate (PLP). The protein uses PLP and the active site histidine to form HMP-P, generating an inactive enzyme. The enzyme can only undergo a single turnover, which suggests it is a suicide enzyme.</text>
</comment>
<dbReference type="Pfam" id="PF09084">
    <property type="entry name" value="NMT1"/>
    <property type="match status" value="1"/>
</dbReference>
<evidence type="ECO:0000256" key="13">
    <source>
        <dbReference type="SAM" id="SignalP"/>
    </source>
</evidence>
<evidence type="ECO:0000259" key="14">
    <source>
        <dbReference type="Pfam" id="PF09084"/>
    </source>
</evidence>
<reference evidence="15 16" key="1">
    <citation type="submission" date="2022-10" db="EMBL/GenBank/DDBJ databases">
        <title>Janthinobacterium sp. hw3 Genome sequencing.</title>
        <authorList>
            <person name="Park S."/>
        </authorList>
    </citation>
    <scope>NUCLEOTIDE SEQUENCE [LARGE SCALE GENOMIC DNA]</scope>
    <source>
        <strain evidence="16">hw3</strain>
    </source>
</reference>
<keyword evidence="6" id="KW-0479">Metal-binding</keyword>
<evidence type="ECO:0000256" key="2">
    <source>
        <dbReference type="ARBA" id="ARBA00004948"/>
    </source>
</evidence>
<dbReference type="EMBL" id="JAQQXR010000005">
    <property type="protein sequence ID" value="MDC8758558.1"/>
    <property type="molecule type" value="Genomic_DNA"/>
</dbReference>
<evidence type="ECO:0000313" key="16">
    <source>
        <dbReference type="Proteomes" id="UP001221208"/>
    </source>
</evidence>
<evidence type="ECO:0000256" key="11">
    <source>
        <dbReference type="ARBA" id="ARBA00048179"/>
    </source>
</evidence>
<keyword evidence="13" id="KW-0732">Signal</keyword>
<evidence type="ECO:0000313" key="15">
    <source>
        <dbReference type="EMBL" id="MDC8758558.1"/>
    </source>
</evidence>
<dbReference type="InterPro" id="IPR027939">
    <property type="entry name" value="NMT1/THI5"/>
</dbReference>
<keyword evidence="12" id="KW-0812">Transmembrane</keyword>
<evidence type="ECO:0000256" key="5">
    <source>
        <dbReference type="ARBA" id="ARBA00022679"/>
    </source>
</evidence>
<dbReference type="SUPFAM" id="SSF53850">
    <property type="entry name" value="Periplasmic binding protein-like II"/>
    <property type="match status" value="1"/>
</dbReference>
<keyword evidence="9" id="KW-0408">Iron</keyword>
<dbReference type="Proteomes" id="UP001221208">
    <property type="component" value="Unassembled WGS sequence"/>
</dbReference>
<evidence type="ECO:0000256" key="9">
    <source>
        <dbReference type="ARBA" id="ARBA00023004"/>
    </source>
</evidence>
<evidence type="ECO:0000256" key="3">
    <source>
        <dbReference type="ARBA" id="ARBA00009406"/>
    </source>
</evidence>
<comment type="caution">
    <text evidence="15">The sequence shown here is derived from an EMBL/GenBank/DDBJ whole genome shotgun (WGS) entry which is preliminary data.</text>
</comment>
<comment type="catalytic activity">
    <reaction evidence="11">
        <text>N(6)-(pyridoxal phosphate)-L-lysyl-[4-amino-5-hydroxymethyl-2-methylpyrimidine phosphate synthase] + L-histidyl-[4-amino-5-hydroxymethyl-2-methylpyrimidine phosphate synthase] + 2 Fe(3+) + 4 H2O = L-lysyl-[4-amino-5-hydroxymethyl-2-methylpyrimidine phosphate synthase] + (2S)-2-amino-5-hydroxy-4-oxopentanoyl-[4-amino-5-hydroxymethyl-2-methylpyrimidine phosphate synthase] + 4-amino-2-methyl-5-(phosphooxymethyl)pyrimidine + 3-oxopropanoate + 2 Fe(2+) + 2 H(+)</text>
        <dbReference type="Rhea" id="RHEA:65756"/>
        <dbReference type="Rhea" id="RHEA-COMP:16892"/>
        <dbReference type="Rhea" id="RHEA-COMP:16893"/>
        <dbReference type="Rhea" id="RHEA-COMP:16894"/>
        <dbReference type="Rhea" id="RHEA-COMP:16895"/>
        <dbReference type="ChEBI" id="CHEBI:15377"/>
        <dbReference type="ChEBI" id="CHEBI:15378"/>
        <dbReference type="ChEBI" id="CHEBI:29033"/>
        <dbReference type="ChEBI" id="CHEBI:29034"/>
        <dbReference type="ChEBI" id="CHEBI:29969"/>
        <dbReference type="ChEBI" id="CHEBI:29979"/>
        <dbReference type="ChEBI" id="CHEBI:33190"/>
        <dbReference type="ChEBI" id="CHEBI:58354"/>
        <dbReference type="ChEBI" id="CHEBI:143915"/>
        <dbReference type="ChEBI" id="CHEBI:157692"/>
    </reaction>
    <physiologicalReaction direction="left-to-right" evidence="11">
        <dbReference type="Rhea" id="RHEA:65757"/>
    </physiologicalReaction>
</comment>
<evidence type="ECO:0000256" key="6">
    <source>
        <dbReference type="ARBA" id="ARBA00022723"/>
    </source>
</evidence>
<sequence length="383" mass="41843">MLLPPRRPPPLRASRRRRLPLWALACALLAGGGAQAAEKVTLQLKWRHQFQFAGYYAAQEQGYYRAAGLDVTLREAVPGSDPVHSVLDGAAQYGVGGSDLLLKRGAGQPLVVLAPIFQHSATALAVRRLDDGSPRRQWAGSRMMIASGDDEIRAYFRARGINLGEVRQVTHSYNFDDLIGGKVDAMTVYLNEAPYVLDRSHIGYDLIAPRQAGIDFYGDNLYTTESELREHPRRVQALRAATLRGWAYAMAHQDEIADLIRARYPDSHSREQLLYEAQHMTALLAQNVTELGHSDPQRWRAIAAAYTTLGMLPADFSLDGFLYQPPRDPALPGYAAALAALLLAGAALWRARRLGRRLAAAEAGLLAASAQAEAAADAAPGAW</sequence>
<name>A0ABT5K0P8_9BURK</name>
<dbReference type="PANTHER" id="PTHR31528">
    <property type="entry name" value="4-AMINO-5-HYDROXYMETHYL-2-METHYLPYRIMIDINE PHOSPHATE SYNTHASE THI11-RELATED"/>
    <property type="match status" value="1"/>
</dbReference>
<accession>A0ABT5K0P8</accession>
<gene>
    <name evidence="15" type="ORF">OIK44_13330</name>
</gene>
<evidence type="ECO:0000256" key="10">
    <source>
        <dbReference type="ARBA" id="ARBA00033171"/>
    </source>
</evidence>
<keyword evidence="12" id="KW-1133">Transmembrane helix</keyword>
<dbReference type="Gene3D" id="3.40.190.10">
    <property type="entry name" value="Periplasmic binding protein-like II"/>
    <property type="match status" value="2"/>
</dbReference>
<feature type="signal peptide" evidence="13">
    <location>
        <begin position="1"/>
        <end position="36"/>
    </location>
</feature>
<proteinExistence type="inferred from homology"/>